<dbReference type="SMART" id="SM00304">
    <property type="entry name" value="HAMP"/>
    <property type="match status" value="1"/>
</dbReference>
<evidence type="ECO:0000313" key="18">
    <source>
        <dbReference type="Proteomes" id="UP000672009"/>
    </source>
</evidence>
<dbReference type="Proteomes" id="UP000672009">
    <property type="component" value="Chromosome"/>
</dbReference>
<keyword evidence="5" id="KW-0597">Phosphoprotein</keyword>
<evidence type="ECO:0000313" key="17">
    <source>
        <dbReference type="EMBL" id="QTR54987.1"/>
    </source>
</evidence>
<dbReference type="EC" id="2.7.13.3" evidence="3"/>
<evidence type="ECO:0000256" key="7">
    <source>
        <dbReference type="ARBA" id="ARBA00022692"/>
    </source>
</evidence>
<dbReference type="PROSITE" id="PS50885">
    <property type="entry name" value="HAMP"/>
    <property type="match status" value="1"/>
</dbReference>
<gene>
    <name evidence="17" type="ORF">J9260_07880</name>
</gene>
<dbReference type="KEGG" id="tun:J9260_07880"/>
<dbReference type="GO" id="GO:0005524">
    <property type="term" value="F:ATP binding"/>
    <property type="evidence" value="ECO:0007669"/>
    <property type="project" value="UniProtKB-KW"/>
</dbReference>
<dbReference type="EMBL" id="CP072793">
    <property type="protein sequence ID" value="QTR54987.1"/>
    <property type="molecule type" value="Genomic_DNA"/>
</dbReference>
<dbReference type="InterPro" id="IPR050398">
    <property type="entry name" value="HssS/ArlS-like"/>
</dbReference>
<dbReference type="SUPFAM" id="SSF47384">
    <property type="entry name" value="Homodimeric domain of signal transducing histidine kinase"/>
    <property type="match status" value="1"/>
</dbReference>
<dbReference type="Pfam" id="PF02518">
    <property type="entry name" value="HATPase_c"/>
    <property type="match status" value="1"/>
</dbReference>
<dbReference type="Pfam" id="PF00672">
    <property type="entry name" value="HAMP"/>
    <property type="match status" value="1"/>
</dbReference>
<dbReference type="InterPro" id="IPR003594">
    <property type="entry name" value="HATPase_dom"/>
</dbReference>
<dbReference type="PANTHER" id="PTHR45528">
    <property type="entry name" value="SENSOR HISTIDINE KINASE CPXA"/>
    <property type="match status" value="1"/>
</dbReference>
<proteinExistence type="predicted"/>
<name>A0A975FBW9_9GAMM</name>
<keyword evidence="11 14" id="KW-1133">Transmembrane helix</keyword>
<keyword evidence="6" id="KW-0808">Transferase</keyword>
<dbReference type="InterPro" id="IPR036097">
    <property type="entry name" value="HisK_dim/P_sf"/>
</dbReference>
<evidence type="ECO:0000259" key="15">
    <source>
        <dbReference type="PROSITE" id="PS50109"/>
    </source>
</evidence>
<dbReference type="SMART" id="SM00387">
    <property type="entry name" value="HATPase_c"/>
    <property type="match status" value="1"/>
</dbReference>
<comment type="subcellular location">
    <subcellularLocation>
        <location evidence="2">Cell membrane</location>
        <topology evidence="2">Multi-pass membrane protein</topology>
    </subcellularLocation>
</comment>
<comment type="catalytic activity">
    <reaction evidence="1">
        <text>ATP + protein L-histidine = ADP + protein N-phospho-L-histidine.</text>
        <dbReference type="EC" id="2.7.13.3"/>
    </reaction>
</comment>
<dbReference type="InterPro" id="IPR005467">
    <property type="entry name" value="His_kinase_dom"/>
</dbReference>
<evidence type="ECO:0000256" key="11">
    <source>
        <dbReference type="ARBA" id="ARBA00022989"/>
    </source>
</evidence>
<dbReference type="GO" id="GO:0005886">
    <property type="term" value="C:plasma membrane"/>
    <property type="evidence" value="ECO:0007669"/>
    <property type="project" value="UniProtKB-SubCell"/>
</dbReference>
<dbReference type="CDD" id="cd06225">
    <property type="entry name" value="HAMP"/>
    <property type="match status" value="1"/>
</dbReference>
<evidence type="ECO:0000256" key="14">
    <source>
        <dbReference type="SAM" id="Phobius"/>
    </source>
</evidence>
<dbReference type="InterPro" id="IPR003661">
    <property type="entry name" value="HisK_dim/P_dom"/>
</dbReference>
<dbReference type="PANTHER" id="PTHR45528:SF1">
    <property type="entry name" value="SENSOR HISTIDINE KINASE CPXA"/>
    <property type="match status" value="1"/>
</dbReference>
<keyword evidence="13 14" id="KW-0472">Membrane</keyword>
<keyword evidence="7 14" id="KW-0812">Transmembrane</keyword>
<dbReference type="GO" id="GO:0000155">
    <property type="term" value="F:phosphorelay sensor kinase activity"/>
    <property type="evidence" value="ECO:0007669"/>
    <property type="project" value="InterPro"/>
</dbReference>
<dbReference type="PRINTS" id="PR00344">
    <property type="entry name" value="BCTRLSENSOR"/>
</dbReference>
<dbReference type="Gene3D" id="1.10.287.130">
    <property type="match status" value="1"/>
</dbReference>
<keyword evidence="18" id="KW-1185">Reference proteome</keyword>
<feature type="transmembrane region" description="Helical" evidence="14">
    <location>
        <begin position="159"/>
        <end position="178"/>
    </location>
</feature>
<dbReference type="SUPFAM" id="SSF158472">
    <property type="entry name" value="HAMP domain-like"/>
    <property type="match status" value="1"/>
</dbReference>
<evidence type="ECO:0000256" key="4">
    <source>
        <dbReference type="ARBA" id="ARBA00022475"/>
    </source>
</evidence>
<dbReference type="SUPFAM" id="SSF55874">
    <property type="entry name" value="ATPase domain of HSP90 chaperone/DNA topoisomerase II/histidine kinase"/>
    <property type="match status" value="1"/>
</dbReference>
<dbReference type="CDD" id="cd00082">
    <property type="entry name" value="HisKA"/>
    <property type="match status" value="1"/>
</dbReference>
<evidence type="ECO:0000259" key="16">
    <source>
        <dbReference type="PROSITE" id="PS50885"/>
    </source>
</evidence>
<dbReference type="RefSeq" id="WP_210220458.1">
    <property type="nucleotide sequence ID" value="NZ_CP072793.1"/>
</dbReference>
<feature type="domain" description="HAMP" evidence="16">
    <location>
        <begin position="176"/>
        <end position="231"/>
    </location>
</feature>
<organism evidence="17 18">
    <name type="scientific">Thiothrix unzii</name>
    <dbReference type="NCBI Taxonomy" id="111769"/>
    <lineage>
        <taxon>Bacteria</taxon>
        <taxon>Pseudomonadati</taxon>
        <taxon>Pseudomonadota</taxon>
        <taxon>Gammaproteobacteria</taxon>
        <taxon>Thiotrichales</taxon>
        <taxon>Thiotrichaceae</taxon>
        <taxon>Thiothrix</taxon>
    </lineage>
</organism>
<evidence type="ECO:0000256" key="8">
    <source>
        <dbReference type="ARBA" id="ARBA00022741"/>
    </source>
</evidence>
<evidence type="ECO:0000256" key="6">
    <source>
        <dbReference type="ARBA" id="ARBA00022679"/>
    </source>
</evidence>
<evidence type="ECO:0000256" key="1">
    <source>
        <dbReference type="ARBA" id="ARBA00000085"/>
    </source>
</evidence>
<dbReference type="InterPro" id="IPR036890">
    <property type="entry name" value="HATPase_C_sf"/>
</dbReference>
<evidence type="ECO:0000256" key="12">
    <source>
        <dbReference type="ARBA" id="ARBA00023012"/>
    </source>
</evidence>
<evidence type="ECO:0000256" key="5">
    <source>
        <dbReference type="ARBA" id="ARBA00022553"/>
    </source>
</evidence>
<dbReference type="SMART" id="SM00388">
    <property type="entry name" value="HisKA"/>
    <property type="match status" value="1"/>
</dbReference>
<evidence type="ECO:0000256" key="10">
    <source>
        <dbReference type="ARBA" id="ARBA00022840"/>
    </source>
</evidence>
<dbReference type="PROSITE" id="PS50109">
    <property type="entry name" value="HIS_KIN"/>
    <property type="match status" value="1"/>
</dbReference>
<protein>
    <recommendedName>
        <fullName evidence="3">histidine kinase</fullName>
        <ecNumber evidence="3">2.7.13.3</ecNumber>
    </recommendedName>
</protein>
<feature type="domain" description="Histidine kinase" evidence="15">
    <location>
        <begin position="239"/>
        <end position="455"/>
    </location>
</feature>
<keyword evidence="10" id="KW-0067">ATP-binding</keyword>
<evidence type="ECO:0000256" key="3">
    <source>
        <dbReference type="ARBA" id="ARBA00012438"/>
    </source>
</evidence>
<dbReference type="InterPro" id="IPR004358">
    <property type="entry name" value="Sig_transdc_His_kin-like_C"/>
</dbReference>
<accession>A0A975FBW9</accession>
<reference evidence="17" key="1">
    <citation type="submission" date="2021-04" db="EMBL/GenBank/DDBJ databases">
        <title>Genomics, taxonomy and metabolism of representatives of sulfur bacteria of the genus Thiothrix: Thiothrix fructosivorans QT, Thiothrix unzii A1T and three new species, Thiothrix subterranea sp. nov., Thiothrix litoralis sp. nov. and 'Candidatus Thiothrix anitrata' sp. nov.</title>
        <authorList>
            <person name="Ravin N.V."/>
            <person name="Smolyakov D."/>
            <person name="Rudenko T.S."/>
            <person name="Mardanov A.V."/>
            <person name="Beletsky A.V."/>
            <person name="Markov N.D."/>
            <person name="Fomenkov A.I."/>
            <person name="Roberts R.J."/>
            <person name="Karnachuk O.V."/>
            <person name="Novikov A."/>
            <person name="Grabovich M.Y."/>
        </authorList>
    </citation>
    <scope>NUCLEOTIDE SEQUENCE</scope>
    <source>
        <strain evidence="17">A1</strain>
    </source>
</reference>
<keyword evidence="4" id="KW-1003">Cell membrane</keyword>
<evidence type="ECO:0000256" key="13">
    <source>
        <dbReference type="ARBA" id="ARBA00023136"/>
    </source>
</evidence>
<dbReference type="Gene3D" id="3.30.565.10">
    <property type="entry name" value="Histidine kinase-like ATPase, C-terminal domain"/>
    <property type="match status" value="1"/>
</dbReference>
<keyword evidence="8" id="KW-0547">Nucleotide-binding</keyword>
<keyword evidence="12" id="KW-0902">Two-component regulatory system</keyword>
<dbReference type="Pfam" id="PF00512">
    <property type="entry name" value="HisKA"/>
    <property type="match status" value="1"/>
</dbReference>
<dbReference type="Gene3D" id="6.10.340.10">
    <property type="match status" value="1"/>
</dbReference>
<evidence type="ECO:0000256" key="9">
    <source>
        <dbReference type="ARBA" id="ARBA00022777"/>
    </source>
</evidence>
<sequence>MGRLFWKILLTFWLTLLVAGGVTGIAVWLHHSDLQDMEKDVVIRPSSVLAVKAAANTFLYGGTAAMRNMLLEQRDEAPQDLQIYAVDANGKELLERTVSDDTLQRVRASLGKNLKLPIVRQVQTGAESYVLFAPLAGQYPQFQQERRLPPPHRISTPTLIVSGIAVSFLSSFLLAWYFSQPIGILRKAFRAAAKGDLSQRVTATIGSRRDEIADLGRDFDDMATKLQILMASQRRLLHDVSHELRSPLARLQASIGLAHQQPEKVASSLARIEHEAGRLDTLVGEVLTLSRLESGVPQPLDEYIDILELADAVIDDARFEANALSRQVVFQCDVEGNPIIQGHGELLYRALENVVRNAIHHTPENTAVTLAIHHDTTASRLHLTVDDQGSGVPEAELGSIFEPFQRSSNASASRNGYGLGLAIARRAIESHGGTIRAFNKTDGGLRIVIQLPLTKPTT</sequence>
<keyword evidence="9" id="KW-0418">Kinase</keyword>
<dbReference type="AlphaFoldDB" id="A0A975FBW9"/>
<dbReference type="InterPro" id="IPR003660">
    <property type="entry name" value="HAMP_dom"/>
</dbReference>
<evidence type="ECO:0000256" key="2">
    <source>
        <dbReference type="ARBA" id="ARBA00004651"/>
    </source>
</evidence>